<organism evidence="5 6">
    <name type="scientific">Massilia soli</name>
    <dbReference type="NCBI Taxonomy" id="2792854"/>
    <lineage>
        <taxon>Bacteria</taxon>
        <taxon>Pseudomonadati</taxon>
        <taxon>Pseudomonadota</taxon>
        <taxon>Betaproteobacteria</taxon>
        <taxon>Burkholderiales</taxon>
        <taxon>Oxalobacteraceae</taxon>
        <taxon>Telluria group</taxon>
        <taxon>Massilia</taxon>
    </lineage>
</organism>
<dbReference type="EMBL" id="JAFBIL020000004">
    <property type="protein sequence ID" value="MBZ2208017.1"/>
    <property type="molecule type" value="Genomic_DNA"/>
</dbReference>
<feature type="domain" description="GGDEF" evidence="4">
    <location>
        <begin position="174"/>
        <end position="305"/>
    </location>
</feature>
<reference evidence="5 6" key="1">
    <citation type="submission" date="2021-01" db="EMBL/GenBank/DDBJ databases">
        <authorList>
            <person name="Ruan W."/>
            <person name="Khan S.A."/>
            <person name="Jeon C.O."/>
        </authorList>
    </citation>
    <scope>NUCLEOTIDE SEQUENCE [LARGE SCALE GENOMIC DNA]</scope>
    <source>
        <strain evidence="5 6">R798</strain>
    </source>
</reference>
<dbReference type="SUPFAM" id="SSF55073">
    <property type="entry name" value="Nucleotide cyclase"/>
    <property type="match status" value="1"/>
</dbReference>
<dbReference type="InterPro" id="IPR029787">
    <property type="entry name" value="Nucleotide_cyclase"/>
</dbReference>
<dbReference type="Gene3D" id="3.30.70.270">
    <property type="match status" value="1"/>
</dbReference>
<dbReference type="PROSITE" id="PS50112">
    <property type="entry name" value="PAS"/>
    <property type="match status" value="1"/>
</dbReference>
<proteinExistence type="predicted"/>
<dbReference type="CDD" id="cd01949">
    <property type="entry name" value="GGDEF"/>
    <property type="match status" value="1"/>
</dbReference>
<evidence type="ECO:0000259" key="3">
    <source>
        <dbReference type="PROSITE" id="PS50112"/>
    </source>
</evidence>
<dbReference type="SMART" id="SM00091">
    <property type="entry name" value="PAS"/>
    <property type="match status" value="1"/>
</dbReference>
<dbReference type="SMART" id="SM00267">
    <property type="entry name" value="GGDEF"/>
    <property type="match status" value="1"/>
</dbReference>
<dbReference type="InterPro" id="IPR035965">
    <property type="entry name" value="PAS-like_dom_sf"/>
</dbReference>
<evidence type="ECO:0000256" key="2">
    <source>
        <dbReference type="ARBA" id="ARBA00034247"/>
    </source>
</evidence>
<dbReference type="PANTHER" id="PTHR45138">
    <property type="entry name" value="REGULATORY COMPONENTS OF SENSORY TRANSDUCTION SYSTEM"/>
    <property type="match status" value="1"/>
</dbReference>
<dbReference type="Proteomes" id="UP000809349">
    <property type="component" value="Unassembled WGS sequence"/>
</dbReference>
<evidence type="ECO:0000259" key="4">
    <source>
        <dbReference type="PROSITE" id="PS50887"/>
    </source>
</evidence>
<accession>A0ABS7SPN0</accession>
<dbReference type="NCBIfam" id="TIGR00229">
    <property type="entry name" value="sensory_box"/>
    <property type="match status" value="1"/>
</dbReference>
<dbReference type="InterPro" id="IPR000014">
    <property type="entry name" value="PAS"/>
</dbReference>
<evidence type="ECO:0000313" key="6">
    <source>
        <dbReference type="Proteomes" id="UP000809349"/>
    </source>
</evidence>
<sequence length="305" mass="32822">MQPALPSSLMCSLVDESLDAVLIIDEDCIVRYANQSMQNLSGYSGEELVGKSLDALLPGAMASCHTGFVRTFTRGEAPSAVLGKVREFAIRDRNGIVIPIEMKAIDIGQHEGRRYFGAFIEDLRPRRTMEAQNAALLARLEQEAMTDPLTGIANRRAFAAEGDHMLVRARRSGAPVVVGIADIDHFKKINDENGHPAGDTVLRAVAQRMTEAARASDFVARIGGEEFGLLFPDTHADAAVGIAQRIRESVAASPIETDDGRLVHATISIGLTQISPAEQLDDGLATADCALYNAKNGGRNRVESI</sequence>
<dbReference type="Pfam" id="PF13426">
    <property type="entry name" value="PAS_9"/>
    <property type="match status" value="1"/>
</dbReference>
<dbReference type="Gene3D" id="3.30.450.20">
    <property type="entry name" value="PAS domain"/>
    <property type="match status" value="1"/>
</dbReference>
<protein>
    <recommendedName>
        <fullName evidence="1">diguanylate cyclase</fullName>
        <ecNumber evidence="1">2.7.7.65</ecNumber>
    </recommendedName>
</protein>
<keyword evidence="6" id="KW-1185">Reference proteome</keyword>
<dbReference type="Pfam" id="PF00990">
    <property type="entry name" value="GGDEF"/>
    <property type="match status" value="1"/>
</dbReference>
<dbReference type="InterPro" id="IPR043128">
    <property type="entry name" value="Rev_trsase/Diguanyl_cyclase"/>
</dbReference>
<comment type="catalytic activity">
    <reaction evidence="2">
        <text>2 GTP = 3',3'-c-di-GMP + 2 diphosphate</text>
        <dbReference type="Rhea" id="RHEA:24898"/>
        <dbReference type="ChEBI" id="CHEBI:33019"/>
        <dbReference type="ChEBI" id="CHEBI:37565"/>
        <dbReference type="ChEBI" id="CHEBI:58805"/>
        <dbReference type="EC" id="2.7.7.65"/>
    </reaction>
</comment>
<reference evidence="5 6" key="2">
    <citation type="submission" date="2021-08" db="EMBL/GenBank/DDBJ databases">
        <title>Massilia sp. R798.</title>
        <authorList>
            <person name="Baek J.H."/>
            <person name="Jung H.S."/>
            <person name="Kim K.R."/>
            <person name="Jeon C.O."/>
        </authorList>
    </citation>
    <scope>NUCLEOTIDE SEQUENCE [LARGE SCALE GENOMIC DNA]</scope>
    <source>
        <strain evidence="5 6">R798</strain>
    </source>
</reference>
<name>A0ABS7SPN0_9BURK</name>
<evidence type="ECO:0000256" key="1">
    <source>
        <dbReference type="ARBA" id="ARBA00012528"/>
    </source>
</evidence>
<dbReference type="CDD" id="cd00130">
    <property type="entry name" value="PAS"/>
    <property type="match status" value="1"/>
</dbReference>
<dbReference type="NCBIfam" id="TIGR00254">
    <property type="entry name" value="GGDEF"/>
    <property type="match status" value="1"/>
</dbReference>
<dbReference type="PANTHER" id="PTHR45138:SF9">
    <property type="entry name" value="DIGUANYLATE CYCLASE DGCM-RELATED"/>
    <property type="match status" value="1"/>
</dbReference>
<dbReference type="InterPro" id="IPR050469">
    <property type="entry name" value="Diguanylate_Cyclase"/>
</dbReference>
<dbReference type="InterPro" id="IPR000160">
    <property type="entry name" value="GGDEF_dom"/>
</dbReference>
<dbReference type="PROSITE" id="PS50887">
    <property type="entry name" value="GGDEF"/>
    <property type="match status" value="1"/>
</dbReference>
<comment type="caution">
    <text evidence="5">The sequence shown here is derived from an EMBL/GenBank/DDBJ whole genome shotgun (WGS) entry which is preliminary data.</text>
</comment>
<gene>
    <name evidence="5" type="ORF">I4X03_012170</name>
</gene>
<dbReference type="SUPFAM" id="SSF55785">
    <property type="entry name" value="PYP-like sensor domain (PAS domain)"/>
    <property type="match status" value="1"/>
</dbReference>
<evidence type="ECO:0000313" key="5">
    <source>
        <dbReference type="EMBL" id="MBZ2208017.1"/>
    </source>
</evidence>
<dbReference type="EC" id="2.7.7.65" evidence="1"/>
<feature type="domain" description="PAS" evidence="3">
    <location>
        <begin position="6"/>
        <end position="58"/>
    </location>
</feature>